<name>A0AAE3XTD1_9BACT</name>
<feature type="transmembrane region" description="Helical" evidence="1">
    <location>
        <begin position="28"/>
        <end position="47"/>
    </location>
</feature>
<sequence>MKVGVDRWFLKTQKCENRRLSVIFNYNLISSFSIFIDLAVGFVYDFISIKVLLKKTFNAYVLIVFSTNARNHFFEKNGKN</sequence>
<evidence type="ECO:0000313" key="3">
    <source>
        <dbReference type="Proteomes" id="UP001185092"/>
    </source>
</evidence>
<organism evidence="2 3">
    <name type="scientific">Aureibacter tunicatorum</name>
    <dbReference type="NCBI Taxonomy" id="866807"/>
    <lineage>
        <taxon>Bacteria</taxon>
        <taxon>Pseudomonadati</taxon>
        <taxon>Bacteroidota</taxon>
        <taxon>Cytophagia</taxon>
        <taxon>Cytophagales</taxon>
        <taxon>Persicobacteraceae</taxon>
        <taxon>Aureibacter</taxon>
    </lineage>
</organism>
<protein>
    <submittedName>
        <fullName evidence="2">Uncharacterized protein</fullName>
    </submittedName>
</protein>
<keyword evidence="3" id="KW-1185">Reference proteome</keyword>
<evidence type="ECO:0000313" key="2">
    <source>
        <dbReference type="EMBL" id="MDR6242090.1"/>
    </source>
</evidence>
<gene>
    <name evidence="2" type="ORF">HNQ88_005177</name>
</gene>
<keyword evidence="1" id="KW-0472">Membrane</keyword>
<accession>A0AAE3XTD1</accession>
<comment type="caution">
    <text evidence="2">The sequence shown here is derived from an EMBL/GenBank/DDBJ whole genome shotgun (WGS) entry which is preliminary data.</text>
</comment>
<keyword evidence="1" id="KW-1133">Transmembrane helix</keyword>
<dbReference type="AlphaFoldDB" id="A0AAE3XTD1"/>
<evidence type="ECO:0000256" key="1">
    <source>
        <dbReference type="SAM" id="Phobius"/>
    </source>
</evidence>
<dbReference type="Proteomes" id="UP001185092">
    <property type="component" value="Unassembled WGS sequence"/>
</dbReference>
<keyword evidence="1" id="KW-0812">Transmembrane</keyword>
<dbReference type="EMBL" id="JAVDQD010000019">
    <property type="protein sequence ID" value="MDR6242090.1"/>
    <property type="molecule type" value="Genomic_DNA"/>
</dbReference>
<reference evidence="2" key="1">
    <citation type="submission" date="2023-07" db="EMBL/GenBank/DDBJ databases">
        <title>Genomic Encyclopedia of Type Strains, Phase IV (KMG-IV): sequencing the most valuable type-strain genomes for metagenomic binning, comparative biology and taxonomic classification.</title>
        <authorList>
            <person name="Goeker M."/>
        </authorList>
    </citation>
    <scope>NUCLEOTIDE SEQUENCE</scope>
    <source>
        <strain evidence="2">DSM 26174</strain>
    </source>
</reference>
<proteinExistence type="predicted"/>